<organism evidence="2 3">
    <name type="scientific">Rousettus aegyptiacus</name>
    <name type="common">Egyptian fruit bat</name>
    <name type="synonym">Pteropus aegyptiacus</name>
    <dbReference type="NCBI Taxonomy" id="9407"/>
    <lineage>
        <taxon>Eukaryota</taxon>
        <taxon>Metazoa</taxon>
        <taxon>Chordata</taxon>
        <taxon>Craniata</taxon>
        <taxon>Vertebrata</taxon>
        <taxon>Euteleostomi</taxon>
        <taxon>Mammalia</taxon>
        <taxon>Eutheria</taxon>
        <taxon>Laurasiatheria</taxon>
        <taxon>Chiroptera</taxon>
        <taxon>Yinpterochiroptera</taxon>
        <taxon>Pteropodoidea</taxon>
        <taxon>Pteropodidae</taxon>
        <taxon>Rousettinae</taxon>
        <taxon>Rousettus</taxon>
    </lineage>
</organism>
<dbReference type="AlphaFoldDB" id="A0A7J8C2P5"/>
<keyword evidence="3" id="KW-1185">Reference proteome</keyword>
<feature type="region of interest" description="Disordered" evidence="1">
    <location>
        <begin position="27"/>
        <end position="47"/>
    </location>
</feature>
<evidence type="ECO:0000313" key="2">
    <source>
        <dbReference type="EMBL" id="KAF6405134.1"/>
    </source>
</evidence>
<reference evidence="2 3" key="1">
    <citation type="journal article" date="2020" name="Nature">
        <title>Six reference-quality genomes reveal evolution of bat adaptations.</title>
        <authorList>
            <person name="Jebb D."/>
            <person name="Huang Z."/>
            <person name="Pippel M."/>
            <person name="Hughes G.M."/>
            <person name="Lavrichenko K."/>
            <person name="Devanna P."/>
            <person name="Winkler S."/>
            <person name="Jermiin L.S."/>
            <person name="Skirmuntt E.C."/>
            <person name="Katzourakis A."/>
            <person name="Burkitt-Gray L."/>
            <person name="Ray D.A."/>
            <person name="Sullivan K.A.M."/>
            <person name="Roscito J.G."/>
            <person name="Kirilenko B.M."/>
            <person name="Davalos L.M."/>
            <person name="Corthals A.P."/>
            <person name="Power M.L."/>
            <person name="Jones G."/>
            <person name="Ransome R.D."/>
            <person name="Dechmann D.K.N."/>
            <person name="Locatelli A.G."/>
            <person name="Puechmaille S.J."/>
            <person name="Fedrigo O."/>
            <person name="Jarvis E.D."/>
            <person name="Hiller M."/>
            <person name="Vernes S.C."/>
            <person name="Myers E.W."/>
            <person name="Teeling E.C."/>
        </authorList>
    </citation>
    <scope>NUCLEOTIDE SEQUENCE [LARGE SCALE GENOMIC DNA]</scope>
    <source>
        <strain evidence="2">MRouAeg1</strain>
        <tissue evidence="2">Muscle</tissue>
    </source>
</reference>
<sequence length="155" mass="16503">MSGRMSLLDSKEKLRCNVRYLHRGAHVSSAQVHTSSPELARRQHGGIGEPHPIVLSCRRFLPSPPPGPWSRLLAVEAVSAPSAHPAPSLRRPAGFAHVALFAPGVASRSTDVLRFTCAVGPLRAGTSGSSLLLSQGRPNCLAPRNPNMCICSTKE</sequence>
<dbReference type="Proteomes" id="UP000593571">
    <property type="component" value="Unassembled WGS sequence"/>
</dbReference>
<protein>
    <submittedName>
        <fullName evidence="2">Uncharacterized protein</fullName>
    </submittedName>
</protein>
<evidence type="ECO:0000313" key="3">
    <source>
        <dbReference type="Proteomes" id="UP000593571"/>
    </source>
</evidence>
<gene>
    <name evidence="2" type="ORF">HJG63_009444</name>
</gene>
<name>A0A7J8C2P5_ROUAE</name>
<feature type="compositionally biased region" description="Polar residues" evidence="1">
    <location>
        <begin position="28"/>
        <end position="37"/>
    </location>
</feature>
<dbReference type="EMBL" id="JACASE010000015">
    <property type="protein sequence ID" value="KAF6405134.1"/>
    <property type="molecule type" value="Genomic_DNA"/>
</dbReference>
<accession>A0A7J8C2P5</accession>
<evidence type="ECO:0000256" key="1">
    <source>
        <dbReference type="SAM" id="MobiDB-lite"/>
    </source>
</evidence>
<proteinExistence type="predicted"/>
<comment type="caution">
    <text evidence="2">The sequence shown here is derived from an EMBL/GenBank/DDBJ whole genome shotgun (WGS) entry which is preliminary data.</text>
</comment>